<dbReference type="Gene3D" id="3.40.50.200">
    <property type="entry name" value="Peptidase S8/S53 domain"/>
    <property type="match status" value="1"/>
</dbReference>
<evidence type="ECO:0000313" key="11">
    <source>
        <dbReference type="EMBL" id="EEU37070.1"/>
    </source>
</evidence>
<dbReference type="PANTHER" id="PTHR43806">
    <property type="entry name" value="PEPTIDASE S8"/>
    <property type="match status" value="1"/>
</dbReference>
<evidence type="ECO:0008006" key="13">
    <source>
        <dbReference type="Google" id="ProtNLM"/>
    </source>
</evidence>
<evidence type="ECO:0000256" key="3">
    <source>
        <dbReference type="ARBA" id="ARBA00022729"/>
    </source>
</evidence>
<dbReference type="InterPro" id="IPR050131">
    <property type="entry name" value="Peptidase_S8_subtilisin-like"/>
</dbReference>
<evidence type="ECO:0000259" key="9">
    <source>
        <dbReference type="Pfam" id="PF00082"/>
    </source>
</evidence>
<feature type="signal peptide" evidence="8">
    <location>
        <begin position="1"/>
        <end position="20"/>
    </location>
</feature>
<dbReference type="InterPro" id="IPR036852">
    <property type="entry name" value="Peptidase_S8/S53_dom_sf"/>
</dbReference>
<dbReference type="OrthoDB" id="206201at2759"/>
<dbReference type="InterPro" id="IPR010259">
    <property type="entry name" value="S8pro/Inhibitor_I9"/>
</dbReference>
<dbReference type="GO" id="GO:0005576">
    <property type="term" value="C:extracellular region"/>
    <property type="evidence" value="ECO:0007669"/>
    <property type="project" value="UniProtKB-ARBA"/>
</dbReference>
<dbReference type="Pfam" id="PF00082">
    <property type="entry name" value="Peptidase_S8"/>
    <property type="match status" value="1"/>
</dbReference>
<feature type="active site" description="Charge relay system" evidence="6">
    <location>
        <position position="177"/>
    </location>
</feature>
<dbReference type="FunFam" id="3.40.50.200:FF:000014">
    <property type="entry name" value="Proteinase K"/>
    <property type="match status" value="1"/>
</dbReference>
<dbReference type="Gene3D" id="3.30.70.80">
    <property type="entry name" value="Peptidase S8 propeptide/proteinase inhibitor I9"/>
    <property type="match status" value="1"/>
</dbReference>
<dbReference type="EMBL" id="GG698924">
    <property type="protein sequence ID" value="EEU37070.1"/>
    <property type="molecule type" value="Genomic_DNA"/>
</dbReference>
<keyword evidence="4 6" id="KW-0378">Hydrolase</keyword>
<evidence type="ECO:0000259" key="10">
    <source>
        <dbReference type="Pfam" id="PF05922"/>
    </source>
</evidence>
<dbReference type="InterPro" id="IPR015500">
    <property type="entry name" value="Peptidase_S8_subtilisin-rel"/>
</dbReference>
<dbReference type="RefSeq" id="XP_003042783.1">
    <property type="nucleotide sequence ID" value="XM_003042737.1"/>
</dbReference>
<feature type="domain" description="Inhibitor I9" evidence="10">
    <location>
        <begin position="37"/>
        <end position="116"/>
    </location>
</feature>
<dbReference type="GO" id="GO:0006508">
    <property type="term" value="P:proteolysis"/>
    <property type="evidence" value="ECO:0007669"/>
    <property type="project" value="UniProtKB-KW"/>
</dbReference>
<evidence type="ECO:0000256" key="6">
    <source>
        <dbReference type="PROSITE-ProRule" id="PRU01240"/>
    </source>
</evidence>
<dbReference type="AlphaFoldDB" id="C7ZG07"/>
<feature type="domain" description="Peptidase S8/S53" evidence="9">
    <location>
        <begin position="175"/>
        <end position="391"/>
    </location>
</feature>
<evidence type="ECO:0000256" key="5">
    <source>
        <dbReference type="ARBA" id="ARBA00022825"/>
    </source>
</evidence>
<dbReference type="CDD" id="cd04077">
    <property type="entry name" value="Peptidases_S8_PCSK9_ProteinaseK_like"/>
    <property type="match status" value="1"/>
</dbReference>
<feature type="chain" id="PRO_5002989096" description="Peptidase S8/S53 domain-containing protein" evidence="8">
    <location>
        <begin position="21"/>
        <end position="425"/>
    </location>
</feature>
<evidence type="ECO:0000313" key="12">
    <source>
        <dbReference type="Proteomes" id="UP000005206"/>
    </source>
</evidence>
<keyword evidence="3 8" id="KW-0732">Signal</keyword>
<sequence length="425" mass="45009">MPSFHQLSLLLGTILPAALAAPFASNHKLQEGVIHGKYIVTLKTDSDDTTVQSHLHWVEGVHRRSLSKRRIVGIQSTYNATNWHGYFGEFDEDTIKEIEASPEVAFIEPDHKIHLQGDYEDGKVYFWEQPGQISKRALTTQQGATWGLGTISHREPGFTTYTYDTSVGANSYAYVVDSGVQVNHSEFEGRAIAGYSVSPAAHVDTVGHGTHVAATIAGKTYGVAKKAQIISVKVSQGRESSNSASLQGFDWAVNDIVSKKRAGRSVINLSLGGPASQAWTAAIASAYKSGILAVVAAGSGDEDRNPLPTSRRSPANAPNALTVGAIDSDWNPTSFTNYGPEVDIMAPGDHIESAGIGSSNAVATMSGTSMACPHVAGLALYLQVKENLSAPAAVTKRIKALGTPGRISGNLNGSANLVAFNGVRQ</sequence>
<evidence type="ECO:0000256" key="1">
    <source>
        <dbReference type="ARBA" id="ARBA00011073"/>
    </source>
</evidence>
<keyword evidence="12" id="KW-1185">Reference proteome</keyword>
<name>C7ZG07_FUSV7</name>
<gene>
    <name evidence="11" type="ORF">NECHADRAFT_52137</name>
</gene>
<dbReference type="InterPro" id="IPR023828">
    <property type="entry name" value="Peptidase_S8_Ser-AS"/>
</dbReference>
<accession>C7ZG07</accession>
<dbReference type="KEGG" id="nhe:NECHADRAFT_52137"/>
<dbReference type="GeneID" id="9664803"/>
<dbReference type="InterPro" id="IPR034193">
    <property type="entry name" value="PCSK9_ProteinaseK-like"/>
</dbReference>
<dbReference type="VEuPathDB" id="FungiDB:NECHADRAFT_52137"/>
<evidence type="ECO:0000256" key="8">
    <source>
        <dbReference type="SAM" id="SignalP"/>
    </source>
</evidence>
<dbReference type="OMA" id="LRWENTR"/>
<dbReference type="InterPro" id="IPR000209">
    <property type="entry name" value="Peptidase_S8/S53_dom"/>
</dbReference>
<dbReference type="InParanoid" id="C7ZG07"/>
<reference evidence="11 12" key="1">
    <citation type="journal article" date="2009" name="PLoS Genet.">
        <title>The genome of Nectria haematococca: contribution of supernumerary chromosomes to gene expansion.</title>
        <authorList>
            <person name="Coleman J.J."/>
            <person name="Rounsley S.D."/>
            <person name="Rodriguez-Carres M."/>
            <person name="Kuo A."/>
            <person name="Wasmann C.C."/>
            <person name="Grimwood J."/>
            <person name="Schmutz J."/>
            <person name="Taga M."/>
            <person name="White G.J."/>
            <person name="Zhou S."/>
            <person name="Schwartz D.C."/>
            <person name="Freitag M."/>
            <person name="Ma L.J."/>
            <person name="Danchin E.G."/>
            <person name="Henrissat B."/>
            <person name="Coutinho P.M."/>
            <person name="Nelson D.R."/>
            <person name="Straney D."/>
            <person name="Napoli C.A."/>
            <person name="Barker B.M."/>
            <person name="Gribskov M."/>
            <person name="Rep M."/>
            <person name="Kroken S."/>
            <person name="Molnar I."/>
            <person name="Rensing C."/>
            <person name="Kennell J.C."/>
            <person name="Zamora J."/>
            <person name="Farman M.L."/>
            <person name="Selker E.U."/>
            <person name="Salamov A."/>
            <person name="Shapiro H."/>
            <person name="Pangilinan J."/>
            <person name="Lindquist E."/>
            <person name="Lamers C."/>
            <person name="Grigoriev I.V."/>
            <person name="Geiser D.M."/>
            <person name="Covert S.F."/>
            <person name="Temporini E."/>
            <person name="Vanetten H.D."/>
        </authorList>
    </citation>
    <scope>NUCLEOTIDE SEQUENCE [LARGE SCALE GENOMIC DNA]</scope>
    <source>
        <strain evidence="12">ATCC MYA-4622 / CBS 123669 / FGSC 9596 / NRRL 45880 / 77-13-4</strain>
    </source>
</reference>
<proteinExistence type="inferred from homology"/>
<dbReference type="Proteomes" id="UP000005206">
    <property type="component" value="Chromosome 11"/>
</dbReference>
<evidence type="ECO:0000256" key="2">
    <source>
        <dbReference type="ARBA" id="ARBA00022670"/>
    </source>
</evidence>
<dbReference type="eggNOG" id="KOG1153">
    <property type="taxonomic scope" value="Eukaryota"/>
</dbReference>
<dbReference type="PROSITE" id="PS51892">
    <property type="entry name" value="SUBTILASE"/>
    <property type="match status" value="1"/>
</dbReference>
<dbReference type="Pfam" id="PF05922">
    <property type="entry name" value="Inhibitor_I9"/>
    <property type="match status" value="1"/>
</dbReference>
<dbReference type="InterPro" id="IPR037045">
    <property type="entry name" value="S8pro/Inhibitor_I9_sf"/>
</dbReference>
<dbReference type="GO" id="GO:0004252">
    <property type="term" value="F:serine-type endopeptidase activity"/>
    <property type="evidence" value="ECO:0007669"/>
    <property type="project" value="UniProtKB-UniRule"/>
</dbReference>
<dbReference type="PRINTS" id="PR00723">
    <property type="entry name" value="SUBTILISIN"/>
</dbReference>
<evidence type="ECO:0000256" key="7">
    <source>
        <dbReference type="RuleBase" id="RU003355"/>
    </source>
</evidence>
<feature type="active site" description="Charge relay system" evidence="6">
    <location>
        <position position="369"/>
    </location>
</feature>
<protein>
    <recommendedName>
        <fullName evidence="13">Peptidase S8/S53 domain-containing protein</fullName>
    </recommendedName>
</protein>
<keyword evidence="2 6" id="KW-0645">Protease</keyword>
<dbReference type="PROSITE" id="PS00138">
    <property type="entry name" value="SUBTILASE_SER"/>
    <property type="match status" value="1"/>
</dbReference>
<keyword evidence="5 6" id="KW-0720">Serine protease</keyword>
<dbReference type="PROSITE" id="PS00136">
    <property type="entry name" value="SUBTILASE_ASP"/>
    <property type="match status" value="1"/>
</dbReference>
<dbReference type="SUPFAM" id="SSF52743">
    <property type="entry name" value="Subtilisin-like"/>
    <property type="match status" value="1"/>
</dbReference>
<dbReference type="PANTHER" id="PTHR43806:SF58">
    <property type="entry name" value="ALKALINE PROTEASE 1-RELATED"/>
    <property type="match status" value="1"/>
</dbReference>
<evidence type="ECO:0000256" key="4">
    <source>
        <dbReference type="ARBA" id="ARBA00022801"/>
    </source>
</evidence>
<dbReference type="SUPFAM" id="SSF54897">
    <property type="entry name" value="Protease propeptides/inhibitors"/>
    <property type="match status" value="1"/>
</dbReference>
<comment type="similarity">
    <text evidence="1 6 7">Belongs to the peptidase S8 family.</text>
</comment>
<organism evidence="11 12">
    <name type="scientific">Fusarium vanettenii (strain ATCC MYA-4622 / CBS 123669 / FGSC 9596 / NRRL 45880 / 77-13-4)</name>
    <name type="common">Fusarium solani subsp. pisi</name>
    <dbReference type="NCBI Taxonomy" id="660122"/>
    <lineage>
        <taxon>Eukaryota</taxon>
        <taxon>Fungi</taxon>
        <taxon>Dikarya</taxon>
        <taxon>Ascomycota</taxon>
        <taxon>Pezizomycotina</taxon>
        <taxon>Sordariomycetes</taxon>
        <taxon>Hypocreomycetidae</taxon>
        <taxon>Hypocreales</taxon>
        <taxon>Nectriaceae</taxon>
        <taxon>Fusarium</taxon>
        <taxon>Fusarium solani species complex</taxon>
        <taxon>Fusarium vanettenii</taxon>
    </lineage>
</organism>
<dbReference type="HOGENOM" id="CLU_011263_1_4_1"/>
<dbReference type="InterPro" id="IPR023827">
    <property type="entry name" value="Peptidase_S8_Asp-AS"/>
</dbReference>
<feature type="active site" description="Charge relay system" evidence="6">
    <location>
        <position position="208"/>
    </location>
</feature>